<protein>
    <submittedName>
        <fullName evidence="2">Uncharacterized protein</fullName>
    </submittedName>
</protein>
<evidence type="ECO:0000313" key="2">
    <source>
        <dbReference type="EMBL" id="KAF6506100.1"/>
    </source>
</evidence>
<name>A0A7J8KB61_ROUAE</name>
<evidence type="ECO:0000313" key="3">
    <source>
        <dbReference type="Proteomes" id="UP000593571"/>
    </source>
</evidence>
<organism evidence="2 3">
    <name type="scientific">Rousettus aegyptiacus</name>
    <name type="common">Egyptian fruit bat</name>
    <name type="synonym">Pteropus aegyptiacus</name>
    <dbReference type="NCBI Taxonomy" id="9407"/>
    <lineage>
        <taxon>Eukaryota</taxon>
        <taxon>Metazoa</taxon>
        <taxon>Chordata</taxon>
        <taxon>Craniata</taxon>
        <taxon>Vertebrata</taxon>
        <taxon>Euteleostomi</taxon>
        <taxon>Mammalia</taxon>
        <taxon>Eutheria</taxon>
        <taxon>Laurasiatheria</taxon>
        <taxon>Chiroptera</taxon>
        <taxon>Yinpterochiroptera</taxon>
        <taxon>Pteropodoidea</taxon>
        <taxon>Pteropodidae</taxon>
        <taxon>Rousettinae</taxon>
        <taxon>Rousettus</taxon>
    </lineage>
</organism>
<sequence>MRAESWPLGPLPSSSRQSDPCRRSPSPRTSPTRSWVWLGLGACAQLPYFLSLYPRLERRYLTSVAHGEVLSILWKELYWESGDLRFCFCSLGSLYLNLFPDLQTYKSCFLFPPESLAGISNSTRATFEILIFPPRPGPFSLLHLRKGQLYFSSCLGRKSRSYSQLFFSRL</sequence>
<dbReference type="Proteomes" id="UP000593571">
    <property type="component" value="Unassembled WGS sequence"/>
</dbReference>
<accession>A0A7J8KB61</accession>
<dbReference type="AlphaFoldDB" id="A0A7J8KB61"/>
<feature type="region of interest" description="Disordered" evidence="1">
    <location>
        <begin position="1"/>
        <end position="32"/>
    </location>
</feature>
<reference evidence="2 3" key="1">
    <citation type="journal article" date="2020" name="Nature">
        <title>Six reference-quality genomes reveal evolution of bat adaptations.</title>
        <authorList>
            <person name="Jebb D."/>
            <person name="Huang Z."/>
            <person name="Pippel M."/>
            <person name="Hughes G.M."/>
            <person name="Lavrichenko K."/>
            <person name="Devanna P."/>
            <person name="Winkler S."/>
            <person name="Jermiin L.S."/>
            <person name="Skirmuntt E.C."/>
            <person name="Katzourakis A."/>
            <person name="Burkitt-Gray L."/>
            <person name="Ray D.A."/>
            <person name="Sullivan K.A.M."/>
            <person name="Roscito J.G."/>
            <person name="Kirilenko B.M."/>
            <person name="Davalos L.M."/>
            <person name="Corthals A.P."/>
            <person name="Power M.L."/>
            <person name="Jones G."/>
            <person name="Ransome R.D."/>
            <person name="Dechmann D.K.N."/>
            <person name="Locatelli A.G."/>
            <person name="Puechmaille S.J."/>
            <person name="Fedrigo O."/>
            <person name="Jarvis E.D."/>
            <person name="Hiller M."/>
            <person name="Vernes S.C."/>
            <person name="Myers E.W."/>
            <person name="Teeling E.C."/>
        </authorList>
    </citation>
    <scope>NUCLEOTIDE SEQUENCE [LARGE SCALE GENOMIC DNA]</scope>
    <source>
        <strain evidence="2">MRouAeg1</strain>
        <tissue evidence="2">Muscle</tissue>
    </source>
</reference>
<evidence type="ECO:0000256" key="1">
    <source>
        <dbReference type="SAM" id="MobiDB-lite"/>
    </source>
</evidence>
<dbReference type="EMBL" id="JACASE010000001">
    <property type="protein sequence ID" value="KAF6506100.1"/>
    <property type="molecule type" value="Genomic_DNA"/>
</dbReference>
<gene>
    <name evidence="2" type="ORF">HJG63_007933</name>
</gene>
<feature type="compositionally biased region" description="Low complexity" evidence="1">
    <location>
        <begin position="12"/>
        <end position="32"/>
    </location>
</feature>
<keyword evidence="3" id="KW-1185">Reference proteome</keyword>
<proteinExistence type="predicted"/>
<comment type="caution">
    <text evidence="2">The sequence shown here is derived from an EMBL/GenBank/DDBJ whole genome shotgun (WGS) entry which is preliminary data.</text>
</comment>